<comment type="caution">
    <text evidence="11">The sequence shown here is derived from an EMBL/GenBank/DDBJ whole genome shotgun (WGS) entry which is preliminary data.</text>
</comment>
<dbReference type="Proteomes" id="UP000308891">
    <property type="component" value="Unassembled WGS sequence"/>
</dbReference>
<dbReference type="RefSeq" id="WP_136551424.1">
    <property type="nucleotide sequence ID" value="NZ_STGJ01000002.1"/>
</dbReference>
<dbReference type="InterPro" id="IPR034746">
    <property type="entry name" value="POTRA"/>
</dbReference>
<dbReference type="InterPro" id="IPR045335">
    <property type="entry name" value="FtsQ_C_sf"/>
</dbReference>
<evidence type="ECO:0000256" key="4">
    <source>
        <dbReference type="ARBA" id="ARBA00022618"/>
    </source>
</evidence>
<accession>A0A4T0V371</accession>
<keyword evidence="7 9" id="KW-0472">Membrane</keyword>
<protein>
    <recommendedName>
        <fullName evidence="9">Cell division protein FtsQ</fullName>
    </recommendedName>
</protein>
<gene>
    <name evidence="9" type="primary">ftsQ</name>
    <name evidence="11" type="ORF">E5K04_02955</name>
</gene>
<dbReference type="Pfam" id="PF08478">
    <property type="entry name" value="POTRA_1"/>
    <property type="match status" value="1"/>
</dbReference>
<keyword evidence="4 9" id="KW-0132">Cell division</keyword>
<dbReference type="Pfam" id="PF03799">
    <property type="entry name" value="FtsQ_DivIB_C"/>
    <property type="match status" value="1"/>
</dbReference>
<organism evidence="11 12">
    <name type="scientific">Crenobacter intestini</name>
    <dbReference type="NCBI Taxonomy" id="2563443"/>
    <lineage>
        <taxon>Bacteria</taxon>
        <taxon>Pseudomonadati</taxon>
        <taxon>Pseudomonadota</taxon>
        <taxon>Betaproteobacteria</taxon>
        <taxon>Neisseriales</taxon>
        <taxon>Neisseriaceae</taxon>
        <taxon>Crenobacter</taxon>
    </lineage>
</organism>
<dbReference type="EMBL" id="STGJ01000002">
    <property type="protein sequence ID" value="TIC86078.1"/>
    <property type="molecule type" value="Genomic_DNA"/>
</dbReference>
<dbReference type="HAMAP" id="MF_00911">
    <property type="entry name" value="FtsQ_subfam"/>
    <property type="match status" value="1"/>
</dbReference>
<keyword evidence="8 9" id="KW-0131">Cell cycle</keyword>
<keyword evidence="2 9" id="KW-1003">Cell membrane</keyword>
<comment type="subcellular location">
    <subcellularLocation>
        <location evidence="9">Cell inner membrane</location>
        <topology evidence="9">Single-pass type II membrane protein</topology>
    </subcellularLocation>
    <subcellularLocation>
        <location evidence="1">Membrane</location>
    </subcellularLocation>
    <text evidence="9">Localizes to the division septum.</text>
</comment>
<feature type="domain" description="POTRA" evidence="10">
    <location>
        <begin position="37"/>
        <end position="106"/>
    </location>
</feature>
<dbReference type="Gene3D" id="3.10.20.310">
    <property type="entry name" value="membrane protein fhac"/>
    <property type="match status" value="1"/>
</dbReference>
<dbReference type="InterPro" id="IPR026579">
    <property type="entry name" value="FtsQ"/>
</dbReference>
<evidence type="ECO:0000259" key="10">
    <source>
        <dbReference type="PROSITE" id="PS51779"/>
    </source>
</evidence>
<reference evidence="11 12" key="1">
    <citation type="submission" date="2019-04" db="EMBL/GenBank/DDBJ databases">
        <title>Crenobacter sp. nov.</title>
        <authorList>
            <person name="Shi S."/>
        </authorList>
    </citation>
    <scope>NUCLEOTIDE SEQUENCE [LARGE SCALE GENOMIC DNA]</scope>
    <source>
        <strain evidence="11 12">GY 70310</strain>
    </source>
</reference>
<evidence type="ECO:0000256" key="1">
    <source>
        <dbReference type="ARBA" id="ARBA00004370"/>
    </source>
</evidence>
<feature type="transmembrane region" description="Helical" evidence="9">
    <location>
        <begin position="7"/>
        <end position="32"/>
    </location>
</feature>
<dbReference type="Gene3D" id="3.40.50.11690">
    <property type="entry name" value="Cell division protein FtsQ/DivIB"/>
    <property type="match status" value="1"/>
</dbReference>
<evidence type="ECO:0000256" key="2">
    <source>
        <dbReference type="ARBA" id="ARBA00022475"/>
    </source>
</evidence>
<evidence type="ECO:0000256" key="7">
    <source>
        <dbReference type="ARBA" id="ARBA00023136"/>
    </source>
</evidence>
<dbReference type="AlphaFoldDB" id="A0A4T0V371"/>
<dbReference type="OrthoDB" id="9790370at2"/>
<evidence type="ECO:0000313" key="12">
    <source>
        <dbReference type="Proteomes" id="UP000308891"/>
    </source>
</evidence>
<keyword evidence="12" id="KW-1185">Reference proteome</keyword>
<keyword evidence="5 9" id="KW-0812">Transmembrane</keyword>
<dbReference type="GO" id="GO:0090529">
    <property type="term" value="P:cell septum assembly"/>
    <property type="evidence" value="ECO:0007669"/>
    <property type="project" value="InterPro"/>
</dbReference>
<evidence type="ECO:0000256" key="9">
    <source>
        <dbReference type="HAMAP-Rule" id="MF_00911"/>
    </source>
</evidence>
<name>A0A4T0V371_9NEIS</name>
<comment type="function">
    <text evidence="9">Essential cell division protein. May link together the upstream cell division proteins, which are predominantly cytoplasmic, with the downstream cell division proteins, which are predominantly periplasmic. May control correct divisome assembly.</text>
</comment>
<sequence>MWDNHKLLGGVASVLLWVSALLLVWAGVFWLIHSPLFPVKKISIEGRMERVTPVQLRYIAEHELRGTFFTLDIDATRQAFGKLPWVKEAQVRRRWPDQLDITVSEHKALARWGENGLVSTEGQWFDAASDQSLPVLSGPAGSEAEMARALERFKAILAPAGLAPVRVGMNERRAWRIGLSNGVELELGRSDVDARLARFAQSWTTTLAALPYRIETVDLRYPNGYAVRMPDYKAPPAQ</sequence>
<comment type="similarity">
    <text evidence="9">Belongs to the FtsQ/DivIB family. FtsQ subfamily.</text>
</comment>
<evidence type="ECO:0000313" key="11">
    <source>
        <dbReference type="EMBL" id="TIC86078.1"/>
    </source>
</evidence>
<evidence type="ECO:0000256" key="8">
    <source>
        <dbReference type="ARBA" id="ARBA00023306"/>
    </source>
</evidence>
<dbReference type="GO" id="GO:0043093">
    <property type="term" value="P:FtsZ-dependent cytokinesis"/>
    <property type="evidence" value="ECO:0007669"/>
    <property type="project" value="UniProtKB-UniRule"/>
</dbReference>
<dbReference type="InterPro" id="IPR013685">
    <property type="entry name" value="POTRA_FtsQ_type"/>
</dbReference>
<evidence type="ECO:0000256" key="5">
    <source>
        <dbReference type="ARBA" id="ARBA00022692"/>
    </source>
</evidence>
<evidence type="ECO:0000256" key="3">
    <source>
        <dbReference type="ARBA" id="ARBA00022519"/>
    </source>
</evidence>
<comment type="subunit">
    <text evidence="9">Part of a complex composed of FtsB, FtsL and FtsQ.</text>
</comment>
<keyword evidence="6 9" id="KW-1133">Transmembrane helix</keyword>
<proteinExistence type="inferred from homology"/>
<evidence type="ECO:0000256" key="6">
    <source>
        <dbReference type="ARBA" id="ARBA00022989"/>
    </source>
</evidence>
<dbReference type="PANTHER" id="PTHR35851">
    <property type="entry name" value="CELL DIVISION PROTEIN FTSQ"/>
    <property type="match status" value="1"/>
</dbReference>
<dbReference type="PROSITE" id="PS51779">
    <property type="entry name" value="POTRA"/>
    <property type="match status" value="1"/>
</dbReference>
<dbReference type="GO" id="GO:0032153">
    <property type="term" value="C:cell division site"/>
    <property type="evidence" value="ECO:0007669"/>
    <property type="project" value="UniProtKB-UniRule"/>
</dbReference>
<dbReference type="PANTHER" id="PTHR35851:SF1">
    <property type="entry name" value="CELL DIVISION PROTEIN FTSQ"/>
    <property type="match status" value="1"/>
</dbReference>
<keyword evidence="3 9" id="KW-0997">Cell inner membrane</keyword>
<dbReference type="InterPro" id="IPR005548">
    <property type="entry name" value="Cell_div_FtsQ/DivIB_C"/>
</dbReference>
<dbReference type="GO" id="GO:0005886">
    <property type="term" value="C:plasma membrane"/>
    <property type="evidence" value="ECO:0007669"/>
    <property type="project" value="UniProtKB-SubCell"/>
</dbReference>